<accession>A0A7T0M833</accession>
<organism evidence="2">
    <name type="scientific">Pistacia sobemo-like virus</name>
    <dbReference type="NCBI Taxonomy" id="2794233"/>
    <lineage>
        <taxon>Viruses</taxon>
        <taxon>Riboviria</taxon>
        <taxon>Orthornavirae</taxon>
        <taxon>Pisuviricota</taxon>
        <taxon>Pisoniviricetes</taxon>
        <taxon>Sobelivirales</taxon>
        <taxon>Solemoviridae</taxon>
    </lineage>
</organism>
<dbReference type="EMBL" id="MT334603">
    <property type="protein sequence ID" value="QPL17786.1"/>
    <property type="molecule type" value="Genomic_RNA"/>
</dbReference>
<name>A0A7T0M833_9VIRU</name>
<protein>
    <submittedName>
        <fullName evidence="2">Uncharacterized protein</fullName>
    </submittedName>
</protein>
<feature type="compositionally biased region" description="Acidic residues" evidence="1">
    <location>
        <begin position="125"/>
        <end position="140"/>
    </location>
</feature>
<evidence type="ECO:0000313" key="2">
    <source>
        <dbReference type="EMBL" id="QPL17786.1"/>
    </source>
</evidence>
<evidence type="ECO:0000256" key="1">
    <source>
        <dbReference type="SAM" id="MobiDB-lite"/>
    </source>
</evidence>
<sequence length="193" mass="22355">MSSWNCVFGVPFEQNGAVIPGLFRRITSKKIWFPEHGSDDDLWFAARYNHDCVSSIHLTVRCPDCRWAAFDVFELRNYEVGRFSRTRDTYVYSDYLSREVRSDFHINCPGVAENQYNLEQPEYLDSTEEEESDGEEELSDIEDHHDNLVIPGGSYPEQDEIPEDRVESSDEELSIVCKLFENSFDFKKAGPST</sequence>
<reference evidence="2" key="1">
    <citation type="submission" date="2020-04" db="EMBL/GenBank/DDBJ databases">
        <title>Transcriptome data analysis revealed novel viruses for genus Pistacia in Iran, China, and Italy.</title>
        <authorList>
            <person name="Mohammadi M."/>
            <person name="Hosseini A."/>
            <person name="Nasrollanejad S."/>
        </authorList>
    </citation>
    <scope>NUCLEOTIDE SEQUENCE</scope>
    <source>
        <strain evidence="2">PisChn-B</strain>
    </source>
</reference>
<feature type="region of interest" description="Disordered" evidence="1">
    <location>
        <begin position="123"/>
        <end position="169"/>
    </location>
</feature>
<proteinExistence type="predicted"/>